<dbReference type="Proteomes" id="UP000694865">
    <property type="component" value="Unplaced"/>
</dbReference>
<sequence>MDAASIVEILRSQNAYLSGGKDHRGGPILSIPIVSDPSEFSPQDFATCIAYLAKIPSDEAKSHGFTILIDARGSTWNSVKPLLRILQQVLPEKIFLACIVKPEAFWEKQRAGQSLKKEKSQLDFEVLMFSSVAKLHKYCSADQLTPLFGGTLRYNHAEWIQNRLDYEKFVKDTISMLSRLDQAEMDIVNQLQDQEPIKPEELLWQHQRLKDKIVTQPNSLIISGQKLLQQLQLDEESGFTQGTELYQTEDHIIMTNHAKRLLDQLNAKQMKLEQYLDEQNRDLVQNVKLGDLQGGIKRVVDWIVGPGEKLLSSQHDIGSSYTEADKLRREHEKLELKCTDTYGMYAELRHVADTLIKENHPLSKDISAQRDYMDTVCRSFATRLERRRNLLITSVRFHRLVQDVLSHLEDFIDLLKSDILADDVESAEKSLRVLQQQWDMLSLLMEQAIREAHTLLDMMSETIKNAFGKDITPDYSPYKTHVQDILDDLQRRKIQCDELAEVRKLKLQQILQLRTCERDADQAIIWLMELCEVMVKSHTDVGQSASEAEHLKREHLKFESTAKGTYEYGKQLLQAALVLRRSLRFELSPNHERAQKLSRAWKQFSQGISERSSRLSVSYTFHRNSETIIDKLETFIHKIWSYIQGVDEKKREEILAQFKPERDQLMESYHDTVAMGNALLDRLMLPIVATERVQLPGSEPSEEYKNTTEIIYRLLDDLEWNKQMLDEVWNQGVEPRPPSRGRQGRRIREIEVKKEILEVRHTAKSDGEHPGEDGRAASPEKDAMNGMMEYGRDTPSTEGGTTSMERGVSDADADADAEFSSESEVFVRRETALEVESPVGRSAVFGQEYERDLERDWESMQRLEQSINEVGIKHVYKTVLINFECMLP</sequence>
<dbReference type="Gene3D" id="3.40.525.10">
    <property type="entry name" value="CRAL-TRIO lipid binding domain"/>
    <property type="match status" value="1"/>
</dbReference>
<keyword evidence="1" id="KW-0677">Repeat</keyword>
<dbReference type="InterPro" id="IPR036865">
    <property type="entry name" value="CRAL-TRIO_dom_sf"/>
</dbReference>
<feature type="region of interest" description="Disordered" evidence="3">
    <location>
        <begin position="761"/>
        <end position="786"/>
    </location>
</feature>
<accession>A0ABM0MSN1</accession>
<dbReference type="Pfam" id="PF24915">
    <property type="entry name" value="Spectrin_SESTD1"/>
    <property type="match status" value="1"/>
</dbReference>
<dbReference type="GeneID" id="102802204"/>
<keyword evidence="5" id="KW-1185">Reference proteome</keyword>
<organism evidence="5 6">
    <name type="scientific">Saccoglossus kowalevskii</name>
    <name type="common">Acorn worm</name>
    <dbReference type="NCBI Taxonomy" id="10224"/>
    <lineage>
        <taxon>Eukaryota</taxon>
        <taxon>Metazoa</taxon>
        <taxon>Hemichordata</taxon>
        <taxon>Enteropneusta</taxon>
        <taxon>Harrimaniidae</taxon>
        <taxon>Saccoglossus</taxon>
    </lineage>
</organism>
<evidence type="ECO:0000256" key="3">
    <source>
        <dbReference type="SAM" id="MobiDB-lite"/>
    </source>
</evidence>
<name>A0ABM0MSN1_SACKO</name>
<evidence type="ECO:0000313" key="6">
    <source>
        <dbReference type="RefSeq" id="XP_006823022.1"/>
    </source>
</evidence>
<reference evidence="6" key="1">
    <citation type="submission" date="2025-08" db="UniProtKB">
        <authorList>
            <consortium name="RefSeq"/>
        </authorList>
    </citation>
    <scope>IDENTIFICATION</scope>
    <source>
        <tissue evidence="6">Testes</tissue>
    </source>
</reference>
<feature type="compositionally biased region" description="Basic and acidic residues" evidence="3">
    <location>
        <begin position="761"/>
        <end position="783"/>
    </location>
</feature>
<protein>
    <submittedName>
        <fullName evidence="6">SEC14 domain and spectrin repeat-containing protein 1-like</fullName>
    </submittedName>
</protein>
<dbReference type="CDD" id="cd00170">
    <property type="entry name" value="SEC14"/>
    <property type="match status" value="1"/>
</dbReference>
<dbReference type="InterPro" id="IPR001251">
    <property type="entry name" value="CRAL-TRIO_dom"/>
</dbReference>
<evidence type="ECO:0000313" key="5">
    <source>
        <dbReference type="Proteomes" id="UP000694865"/>
    </source>
</evidence>
<dbReference type="PANTHER" id="PTHR46607">
    <property type="entry name" value="SEC14 DOMAIN AND SPECTRIN REPEAT-CONTAINING PROTEIN 1"/>
    <property type="match status" value="1"/>
</dbReference>
<dbReference type="InterPro" id="IPR056804">
    <property type="entry name" value="Spectrin_SESTD1"/>
</dbReference>
<comment type="similarity">
    <text evidence="2">Belongs to the SOLO family.</text>
</comment>
<dbReference type="SMART" id="SM00516">
    <property type="entry name" value="SEC14"/>
    <property type="match status" value="1"/>
</dbReference>
<feature type="domain" description="CRAL-TRIO" evidence="4">
    <location>
        <begin position="9"/>
        <end position="153"/>
    </location>
</feature>
<dbReference type="SMART" id="SM00150">
    <property type="entry name" value="SPEC"/>
    <property type="match status" value="3"/>
</dbReference>
<dbReference type="Pfam" id="PF13716">
    <property type="entry name" value="CRAL_TRIO_2"/>
    <property type="match status" value="1"/>
</dbReference>
<proteinExistence type="inferred from homology"/>
<evidence type="ECO:0000256" key="1">
    <source>
        <dbReference type="ARBA" id="ARBA00022737"/>
    </source>
</evidence>
<gene>
    <name evidence="6" type="primary">LOC102802204</name>
</gene>
<dbReference type="SUPFAM" id="SSF46966">
    <property type="entry name" value="Spectrin repeat"/>
    <property type="match status" value="2"/>
</dbReference>
<dbReference type="RefSeq" id="XP_006823022.1">
    <property type="nucleotide sequence ID" value="XM_006822959.1"/>
</dbReference>
<dbReference type="PANTHER" id="PTHR46607:SF1">
    <property type="entry name" value="SEC14 DOMAIN AND SPECTRIN REPEAT-CONTAINING PROTEIN 1"/>
    <property type="match status" value="1"/>
</dbReference>
<dbReference type="InterPro" id="IPR018159">
    <property type="entry name" value="Spectrin/alpha-actinin"/>
</dbReference>
<dbReference type="Gene3D" id="1.20.58.60">
    <property type="match status" value="2"/>
</dbReference>
<dbReference type="SUPFAM" id="SSF52087">
    <property type="entry name" value="CRAL/TRIO domain"/>
    <property type="match status" value="1"/>
</dbReference>
<evidence type="ECO:0000259" key="4">
    <source>
        <dbReference type="SMART" id="SM00516"/>
    </source>
</evidence>
<evidence type="ECO:0000256" key="2">
    <source>
        <dbReference type="ARBA" id="ARBA00038285"/>
    </source>
</evidence>